<gene>
    <name evidence="1" type="ORF">UV61_C0005G0041</name>
</gene>
<organism evidence="1 2">
    <name type="scientific">Candidatus Gottesmanbacteria bacterium GW2011_GWB1_43_11</name>
    <dbReference type="NCBI Taxonomy" id="1618446"/>
    <lineage>
        <taxon>Bacteria</taxon>
        <taxon>Candidatus Gottesmaniibacteriota</taxon>
    </lineage>
</organism>
<accession>A0A0G1CMN3</accession>
<reference evidence="1 2" key="1">
    <citation type="journal article" date="2015" name="Nature">
        <title>rRNA introns, odd ribosomes, and small enigmatic genomes across a large radiation of phyla.</title>
        <authorList>
            <person name="Brown C.T."/>
            <person name="Hug L.A."/>
            <person name="Thomas B.C."/>
            <person name="Sharon I."/>
            <person name="Castelle C.J."/>
            <person name="Singh A."/>
            <person name="Wilkins M.J."/>
            <person name="Williams K.H."/>
            <person name="Banfield J.F."/>
        </authorList>
    </citation>
    <scope>NUCLEOTIDE SEQUENCE [LARGE SCALE GENOMIC DNA]</scope>
</reference>
<proteinExistence type="predicted"/>
<evidence type="ECO:0000313" key="1">
    <source>
        <dbReference type="EMBL" id="KKS87020.1"/>
    </source>
</evidence>
<name>A0A0G1CMN3_9BACT</name>
<dbReference type="AlphaFoldDB" id="A0A0G1CMN3"/>
<protein>
    <submittedName>
        <fullName evidence="1">Uncharacterized protein</fullName>
    </submittedName>
</protein>
<comment type="caution">
    <text evidence="1">The sequence shown here is derived from an EMBL/GenBank/DDBJ whole genome shotgun (WGS) entry which is preliminary data.</text>
</comment>
<sequence>MTDTSAILNQKSLVVVLAYAPTGLGHLRVTDALYHGLPKSVTPILLGAQDKSISYLHRIMSLHPLGRIVMEWIQQGWPERFFNLLYRRMLWSKKELLYQQIVTILDQRIVLPKTVLFVSTHFGLTHQLAAVKSQIENSKKVKVILIVQVTDDSPQRVWYVPGADLIFVPSERTKIGLMQFAHPAPKPAPKFEVVAYPVSPYLAKTGTDLLEKRKQQLDINSKSAIHVALPISGAAVWLNYYIELIETLAQKSPRFVFHVILKSNPYTQKFINQLLVKKFVKIYTAEHDREIVDQYEQVYLANPIAIEITKPSEQAFKSLLEPTQVGGSLLLFSDPVGRQEYDNLDFLIRHDLLPTTSEQSFLWEKAAHDLDLTDETGQSIKTRAGCWRGVMLPSRPKEAADFIWWAMKQNLFWQTTFCQLKPHSQEVGHAHELGSDGVRIFWEKVAEFIKNIK</sequence>
<dbReference type="Proteomes" id="UP000034050">
    <property type="component" value="Unassembled WGS sequence"/>
</dbReference>
<dbReference type="EMBL" id="LCFD01000005">
    <property type="protein sequence ID" value="KKS87020.1"/>
    <property type="molecule type" value="Genomic_DNA"/>
</dbReference>
<evidence type="ECO:0000313" key="2">
    <source>
        <dbReference type="Proteomes" id="UP000034050"/>
    </source>
</evidence>